<evidence type="ECO:0000256" key="5">
    <source>
        <dbReference type="SAM" id="MobiDB-lite"/>
    </source>
</evidence>
<dbReference type="InParanoid" id="A0A1E7FHV6"/>
<dbReference type="InterPro" id="IPR042099">
    <property type="entry name" value="ANL_N_sf"/>
</dbReference>
<protein>
    <submittedName>
        <fullName evidence="8">Acetyl-CoA synthetase-like protein</fullName>
    </submittedName>
</protein>
<keyword evidence="3" id="KW-0547">Nucleotide-binding</keyword>
<keyword evidence="2" id="KW-0436">Ligase</keyword>
<evidence type="ECO:0000313" key="9">
    <source>
        <dbReference type="Proteomes" id="UP000095751"/>
    </source>
</evidence>
<dbReference type="Proteomes" id="UP000095751">
    <property type="component" value="Unassembled WGS sequence"/>
</dbReference>
<dbReference type="OrthoDB" id="39469at2759"/>
<dbReference type="Gene3D" id="3.30.300.30">
    <property type="match status" value="1"/>
</dbReference>
<evidence type="ECO:0000259" key="7">
    <source>
        <dbReference type="Pfam" id="PF13193"/>
    </source>
</evidence>
<dbReference type="GO" id="GO:0005524">
    <property type="term" value="F:ATP binding"/>
    <property type="evidence" value="ECO:0007669"/>
    <property type="project" value="UniProtKB-KW"/>
</dbReference>
<dbReference type="InterPro" id="IPR000873">
    <property type="entry name" value="AMP-dep_synth/lig_dom"/>
</dbReference>
<evidence type="ECO:0000256" key="4">
    <source>
        <dbReference type="ARBA" id="ARBA00022840"/>
    </source>
</evidence>
<dbReference type="AlphaFoldDB" id="A0A1E7FHV6"/>
<dbReference type="GO" id="GO:0031956">
    <property type="term" value="F:medium-chain fatty acid-CoA ligase activity"/>
    <property type="evidence" value="ECO:0007669"/>
    <property type="project" value="TreeGrafter"/>
</dbReference>
<sequence length="540" mass="58880">METCYIENVTTLRGLPNVNHSKNAIAIKIPSKDNITYGQLHDLIEDTATLLTNIVGVDKGDVIAIPIPNSVEFVLSFLAVPWIRAVSAPLNPNYTEKEYKFYMEDNESKCVLVPKEGLPEAEAAAKDLSIPVYTVVWTADSSRGGGGGSVKIVRKDNGEEAETVEDDDDGVESSETKKVKLTFAPDPDDIALFLHTSGTTARPKGVPLTHTNLLTSMDNISRTYSLTPNDTVLLIMPLFHVHGLMSALLSTLATGGSVILPPQPKFSASLFWHNATVGNATWVTCVPTIYQLLLLRYEKDYPSENPPKFRFVRSCSSALAPSILKEIESKFHAPCVEAYAMTEASHQMCSNPIEGQRKPGTVGKGTGVDVAILDKTNVVVTEPDTEGEVCIRGNNVTKGYIGANSEKINEEAFAGGWFHTGDQGILDADGYLQLTGRIKELINRAGEKISPLEVDAAMLGHSFVAEAVSFSMPDDIYGEVVAAAIVLKEGCKLDEKELQEFLVDKLIKFKIPVRVFFDTKLPKTPTGKIQRRIVAAHFLK</sequence>
<gene>
    <name evidence="8" type="ORF">FRACYDRAFT_225387</name>
</gene>
<evidence type="ECO:0000256" key="1">
    <source>
        <dbReference type="ARBA" id="ARBA00006432"/>
    </source>
</evidence>
<comment type="similarity">
    <text evidence="1">Belongs to the ATP-dependent AMP-binding enzyme family.</text>
</comment>
<dbReference type="InterPro" id="IPR025110">
    <property type="entry name" value="AMP-bd_C"/>
</dbReference>
<feature type="compositionally biased region" description="Acidic residues" evidence="5">
    <location>
        <begin position="159"/>
        <end position="172"/>
    </location>
</feature>
<keyword evidence="9" id="KW-1185">Reference proteome</keyword>
<dbReference type="PANTHER" id="PTHR43201">
    <property type="entry name" value="ACYL-COA SYNTHETASE"/>
    <property type="match status" value="1"/>
</dbReference>
<name>A0A1E7FHV6_9STRA</name>
<dbReference type="GO" id="GO:0006631">
    <property type="term" value="P:fatty acid metabolic process"/>
    <property type="evidence" value="ECO:0007669"/>
    <property type="project" value="TreeGrafter"/>
</dbReference>
<evidence type="ECO:0000259" key="6">
    <source>
        <dbReference type="Pfam" id="PF00501"/>
    </source>
</evidence>
<feature type="domain" description="AMP-dependent synthetase/ligase" evidence="6">
    <location>
        <begin position="19"/>
        <end position="400"/>
    </location>
</feature>
<dbReference type="CDD" id="cd05926">
    <property type="entry name" value="FACL_fum10p_like"/>
    <property type="match status" value="1"/>
</dbReference>
<feature type="domain" description="AMP-binding enzyme C-terminal" evidence="7">
    <location>
        <begin position="453"/>
        <end position="528"/>
    </location>
</feature>
<dbReference type="Pfam" id="PF13193">
    <property type="entry name" value="AMP-binding_C"/>
    <property type="match status" value="1"/>
</dbReference>
<accession>A0A1E7FHV6</accession>
<evidence type="ECO:0000256" key="3">
    <source>
        <dbReference type="ARBA" id="ARBA00022741"/>
    </source>
</evidence>
<dbReference type="EMBL" id="KV784357">
    <property type="protein sequence ID" value="OEU17704.1"/>
    <property type="molecule type" value="Genomic_DNA"/>
</dbReference>
<evidence type="ECO:0000256" key="2">
    <source>
        <dbReference type="ARBA" id="ARBA00022598"/>
    </source>
</evidence>
<reference evidence="8 9" key="1">
    <citation type="submission" date="2016-09" db="EMBL/GenBank/DDBJ databases">
        <title>Extensive genetic diversity and differential bi-allelic expression allows diatom success in the polar Southern Ocean.</title>
        <authorList>
            <consortium name="DOE Joint Genome Institute"/>
            <person name="Mock T."/>
            <person name="Otillar R.P."/>
            <person name="Strauss J."/>
            <person name="Dupont C."/>
            <person name="Frickenhaus S."/>
            <person name="Maumus F."/>
            <person name="Mcmullan M."/>
            <person name="Sanges R."/>
            <person name="Schmutz J."/>
            <person name="Toseland A."/>
            <person name="Valas R."/>
            <person name="Veluchamy A."/>
            <person name="Ward B.J."/>
            <person name="Allen A."/>
            <person name="Barry K."/>
            <person name="Falciatore A."/>
            <person name="Ferrante M."/>
            <person name="Fortunato A.E."/>
            <person name="Gloeckner G."/>
            <person name="Gruber A."/>
            <person name="Hipkin R."/>
            <person name="Janech M."/>
            <person name="Kroth P."/>
            <person name="Leese F."/>
            <person name="Lindquist E."/>
            <person name="Lyon B.R."/>
            <person name="Martin J."/>
            <person name="Mayer C."/>
            <person name="Parker M."/>
            <person name="Quesneville H."/>
            <person name="Raymond J."/>
            <person name="Uhlig C."/>
            <person name="Valentin K.U."/>
            <person name="Worden A.Z."/>
            <person name="Armbrust E.V."/>
            <person name="Bowler C."/>
            <person name="Green B."/>
            <person name="Moulton V."/>
            <person name="Van Oosterhout C."/>
            <person name="Grigoriev I."/>
        </authorList>
    </citation>
    <scope>NUCLEOTIDE SEQUENCE [LARGE SCALE GENOMIC DNA]</scope>
    <source>
        <strain evidence="8 9">CCMP1102</strain>
    </source>
</reference>
<dbReference type="Gene3D" id="3.40.50.12780">
    <property type="entry name" value="N-terminal domain of ligase-like"/>
    <property type="match status" value="1"/>
</dbReference>
<dbReference type="PANTHER" id="PTHR43201:SF5">
    <property type="entry name" value="MEDIUM-CHAIN ACYL-COA LIGASE ACSF2, MITOCHONDRIAL"/>
    <property type="match status" value="1"/>
</dbReference>
<dbReference type="KEGG" id="fcy:FRACYDRAFT_225387"/>
<proteinExistence type="inferred from homology"/>
<keyword evidence="4" id="KW-0067">ATP-binding</keyword>
<dbReference type="Pfam" id="PF00501">
    <property type="entry name" value="AMP-binding"/>
    <property type="match status" value="1"/>
</dbReference>
<organism evidence="8 9">
    <name type="scientific">Fragilariopsis cylindrus CCMP1102</name>
    <dbReference type="NCBI Taxonomy" id="635003"/>
    <lineage>
        <taxon>Eukaryota</taxon>
        <taxon>Sar</taxon>
        <taxon>Stramenopiles</taxon>
        <taxon>Ochrophyta</taxon>
        <taxon>Bacillariophyta</taxon>
        <taxon>Bacillariophyceae</taxon>
        <taxon>Bacillariophycidae</taxon>
        <taxon>Bacillariales</taxon>
        <taxon>Bacillariaceae</taxon>
        <taxon>Fragilariopsis</taxon>
    </lineage>
</organism>
<evidence type="ECO:0000313" key="8">
    <source>
        <dbReference type="EMBL" id="OEU17704.1"/>
    </source>
</evidence>
<dbReference type="InterPro" id="IPR045851">
    <property type="entry name" value="AMP-bd_C_sf"/>
</dbReference>
<feature type="region of interest" description="Disordered" evidence="5">
    <location>
        <begin position="145"/>
        <end position="173"/>
    </location>
</feature>
<dbReference type="SUPFAM" id="SSF56801">
    <property type="entry name" value="Acetyl-CoA synthetase-like"/>
    <property type="match status" value="1"/>
</dbReference>
<dbReference type="InterPro" id="IPR045310">
    <property type="entry name" value="Pcs60-like"/>
</dbReference>